<keyword evidence="1" id="KW-0812">Transmembrane</keyword>
<reference evidence="2" key="2">
    <citation type="journal article" date="2023" name="Int. J. Mol. Sci.">
        <title>De Novo Assembly and Annotation of 11 Diverse Shrub Willow (Salix) Genomes Reveals Novel Gene Organization in Sex-Linked Regions.</title>
        <authorList>
            <person name="Hyden B."/>
            <person name="Feng K."/>
            <person name="Yates T.B."/>
            <person name="Jawdy S."/>
            <person name="Cereghino C."/>
            <person name="Smart L.B."/>
            <person name="Muchero W."/>
        </authorList>
    </citation>
    <scope>NUCLEOTIDE SEQUENCE</scope>
    <source>
        <tissue evidence="2">Shoot tip</tissue>
    </source>
</reference>
<accession>A0ABQ9CE69</accession>
<dbReference type="EMBL" id="JAPFFI010000004">
    <property type="protein sequence ID" value="KAJ6396760.1"/>
    <property type="molecule type" value="Genomic_DNA"/>
</dbReference>
<evidence type="ECO:0000256" key="1">
    <source>
        <dbReference type="SAM" id="Phobius"/>
    </source>
</evidence>
<sequence length="54" mass="6799">MSPIYCIHMLFRILCIWRENFVLDWMFISGCLFYFDLLETVLFYMRIKFYVPLF</sequence>
<evidence type="ECO:0000313" key="2">
    <source>
        <dbReference type="EMBL" id="KAJ6396760.1"/>
    </source>
</evidence>
<evidence type="ECO:0000313" key="3">
    <source>
        <dbReference type="Proteomes" id="UP001141253"/>
    </source>
</evidence>
<feature type="transmembrane region" description="Helical" evidence="1">
    <location>
        <begin position="21"/>
        <end position="45"/>
    </location>
</feature>
<proteinExistence type="predicted"/>
<gene>
    <name evidence="2" type="ORF">OIU77_021729</name>
</gene>
<keyword evidence="3" id="KW-1185">Reference proteome</keyword>
<comment type="caution">
    <text evidence="2">The sequence shown here is derived from an EMBL/GenBank/DDBJ whole genome shotgun (WGS) entry which is preliminary data.</text>
</comment>
<reference evidence="2" key="1">
    <citation type="submission" date="2022-10" db="EMBL/GenBank/DDBJ databases">
        <authorList>
            <person name="Hyden B.L."/>
            <person name="Feng K."/>
            <person name="Yates T."/>
            <person name="Jawdy S."/>
            <person name="Smart L.B."/>
            <person name="Muchero W."/>
        </authorList>
    </citation>
    <scope>NUCLEOTIDE SEQUENCE</scope>
    <source>
        <tissue evidence="2">Shoot tip</tissue>
    </source>
</reference>
<organism evidence="2 3">
    <name type="scientific">Salix suchowensis</name>
    <dbReference type="NCBI Taxonomy" id="1278906"/>
    <lineage>
        <taxon>Eukaryota</taxon>
        <taxon>Viridiplantae</taxon>
        <taxon>Streptophyta</taxon>
        <taxon>Embryophyta</taxon>
        <taxon>Tracheophyta</taxon>
        <taxon>Spermatophyta</taxon>
        <taxon>Magnoliopsida</taxon>
        <taxon>eudicotyledons</taxon>
        <taxon>Gunneridae</taxon>
        <taxon>Pentapetalae</taxon>
        <taxon>rosids</taxon>
        <taxon>fabids</taxon>
        <taxon>Malpighiales</taxon>
        <taxon>Salicaceae</taxon>
        <taxon>Saliceae</taxon>
        <taxon>Salix</taxon>
    </lineage>
</organism>
<dbReference type="Proteomes" id="UP001141253">
    <property type="component" value="Chromosome 4"/>
</dbReference>
<name>A0ABQ9CE69_9ROSI</name>
<keyword evidence="1" id="KW-0472">Membrane</keyword>
<keyword evidence="1" id="KW-1133">Transmembrane helix</keyword>
<protein>
    <submittedName>
        <fullName evidence="2">Uncharacterized protein</fullName>
    </submittedName>
</protein>